<dbReference type="Pfam" id="PF03180">
    <property type="entry name" value="Lipoprotein_9"/>
    <property type="match status" value="1"/>
</dbReference>
<organism evidence="7 8">
    <name type="scientific">Ignatzschineria indica</name>
    <dbReference type="NCBI Taxonomy" id="472583"/>
    <lineage>
        <taxon>Bacteria</taxon>
        <taxon>Pseudomonadati</taxon>
        <taxon>Pseudomonadota</taxon>
        <taxon>Gammaproteobacteria</taxon>
        <taxon>Cardiobacteriales</taxon>
        <taxon>Ignatzschineriaceae</taxon>
        <taxon>Ignatzschineria</taxon>
    </lineage>
</organism>
<keyword evidence="5" id="KW-0564">Palmitate</keyword>
<accession>A0A2U2AK80</accession>
<dbReference type="Proteomes" id="UP000244948">
    <property type="component" value="Unassembled WGS sequence"/>
</dbReference>
<keyword evidence="3" id="KW-0732">Signal</keyword>
<dbReference type="PANTHER" id="PTHR30429">
    <property type="entry name" value="D-METHIONINE-BINDING LIPOPROTEIN METQ"/>
    <property type="match status" value="1"/>
</dbReference>
<proteinExistence type="inferred from homology"/>
<evidence type="ECO:0000256" key="3">
    <source>
        <dbReference type="ARBA" id="ARBA00022729"/>
    </source>
</evidence>
<reference evidence="7 8" key="1">
    <citation type="journal article" date="2018" name="Genome Announc.">
        <title>Ignatzschineria cameli sp. nov., isolated from necrotic foot tissue of dromedaries (Camelus dromedarius) and associated maggots (Wohlfahrtia species) in Dubai.</title>
        <authorList>
            <person name="Tsang C.C."/>
            <person name="Tang J.Y."/>
            <person name="Fong J.Y."/>
            <person name="Kinne J."/>
            <person name="Lee H.H."/>
            <person name="Joseph M."/>
            <person name="Jose S."/>
            <person name="Schuster R.K."/>
            <person name="Tang Y."/>
            <person name="Sivakumar S."/>
            <person name="Chen J.H."/>
            <person name="Teng J.L."/>
            <person name="Lau S.K."/>
            <person name="Wernery U."/>
            <person name="Woo P.C."/>
        </authorList>
    </citation>
    <scope>NUCLEOTIDE SEQUENCE [LARGE SCALE GENOMIC DNA]</scope>
    <source>
        <strain evidence="7 8">KCTC 22643</strain>
    </source>
</reference>
<dbReference type="InterPro" id="IPR004872">
    <property type="entry name" value="Lipoprotein_NlpA"/>
</dbReference>
<dbReference type="SUPFAM" id="SSF53850">
    <property type="entry name" value="Periplasmic binding protein-like II"/>
    <property type="match status" value="1"/>
</dbReference>
<dbReference type="EMBL" id="QEWR01000003">
    <property type="protein sequence ID" value="PWD83237.1"/>
    <property type="molecule type" value="Genomic_DNA"/>
</dbReference>
<evidence type="ECO:0000313" key="7">
    <source>
        <dbReference type="EMBL" id="PWD83237.1"/>
    </source>
</evidence>
<evidence type="ECO:0000256" key="5">
    <source>
        <dbReference type="ARBA" id="ARBA00023139"/>
    </source>
</evidence>
<gene>
    <name evidence="7" type="ORF">DC082_06240</name>
</gene>
<evidence type="ECO:0000256" key="1">
    <source>
        <dbReference type="ARBA" id="ARBA00004635"/>
    </source>
</evidence>
<protein>
    <submittedName>
        <fullName evidence="7">Methionine ABC transporter substrate-binding protein</fullName>
    </submittedName>
</protein>
<evidence type="ECO:0000256" key="2">
    <source>
        <dbReference type="ARBA" id="ARBA00008973"/>
    </source>
</evidence>
<sequence>MIVMSFLMIACGKSDDQTIILGFGPSTYAEQFEYGIKPILEKEGYDVRVKIFSQNMQINPALIGGDIDVAGHQSEAYMHKMNQELKGNMVKLADTASAPQSLRSNKYQSLDDVQAGMRVAIPNDPVNGERAARILESIGWIQVTNDDVSRFSINDIQPLNGIEVIALDPAQGLRVLDEVDYAVINGNYVASAGLKISDGLVVEKTPAEHVVIVVIREDDLEKPWAKSLKAAYESPEFEHYIKSEPLFDGFILPTAWEK</sequence>
<comment type="caution">
    <text evidence="7">The sequence shown here is derived from an EMBL/GenBank/DDBJ whole genome shotgun (WGS) entry which is preliminary data.</text>
</comment>
<keyword evidence="4" id="KW-0472">Membrane</keyword>
<evidence type="ECO:0000256" key="4">
    <source>
        <dbReference type="ARBA" id="ARBA00023136"/>
    </source>
</evidence>
<evidence type="ECO:0000256" key="6">
    <source>
        <dbReference type="ARBA" id="ARBA00023288"/>
    </source>
</evidence>
<dbReference type="AlphaFoldDB" id="A0A2U2AK80"/>
<name>A0A2U2AK80_9GAMM</name>
<dbReference type="RefSeq" id="WP_109236433.1">
    <property type="nucleotide sequence ID" value="NZ_BMXZ01000002.1"/>
</dbReference>
<comment type="similarity">
    <text evidence="2">Belongs to the NlpA lipoprotein family.</text>
</comment>
<dbReference type="PANTHER" id="PTHR30429:SF0">
    <property type="entry name" value="METHIONINE-BINDING LIPOPROTEIN METQ"/>
    <property type="match status" value="1"/>
</dbReference>
<evidence type="ECO:0000313" key="8">
    <source>
        <dbReference type="Proteomes" id="UP000244948"/>
    </source>
</evidence>
<dbReference type="Gene3D" id="3.40.190.10">
    <property type="entry name" value="Periplasmic binding protein-like II"/>
    <property type="match status" value="2"/>
</dbReference>
<keyword evidence="6" id="KW-0449">Lipoprotein</keyword>
<keyword evidence="8" id="KW-1185">Reference proteome</keyword>
<comment type="subcellular location">
    <subcellularLocation>
        <location evidence="1">Membrane</location>
        <topology evidence="1">Lipid-anchor</topology>
    </subcellularLocation>
</comment>
<dbReference type="GO" id="GO:0016020">
    <property type="term" value="C:membrane"/>
    <property type="evidence" value="ECO:0007669"/>
    <property type="project" value="UniProtKB-SubCell"/>
</dbReference>